<dbReference type="RefSeq" id="WP_182175356.1">
    <property type="nucleotide sequence ID" value="NZ_JACFXU010000018.1"/>
</dbReference>
<sequence length="181" mass="20264">MPHALTRLSLVLGLSCLLIACGFQLRGSSSATALPAEWKQMYLDTGNPNSEFSRELQARFSASGIVWAQSRQEAAFILRLWPERFSQRNLSLNSEARASEFELSLKTRFAVLQADDGSVVIEESEAAVVKQMENDPRNVVGKAEEIRILRREMRGELSQQILRRIGFFAANAAHSAEQTEH</sequence>
<gene>
    <name evidence="6" type="primary">lptE</name>
    <name evidence="7" type="ORF">H2508_14595</name>
</gene>
<keyword evidence="2 6" id="KW-0472">Membrane</keyword>
<name>A0A7W2TYM2_9GAMM</name>
<organism evidence="7 8">
    <name type="scientific">Sediminihaliea albiluteola</name>
    <dbReference type="NCBI Taxonomy" id="2758564"/>
    <lineage>
        <taxon>Bacteria</taxon>
        <taxon>Pseudomonadati</taxon>
        <taxon>Pseudomonadota</taxon>
        <taxon>Gammaproteobacteria</taxon>
        <taxon>Cellvibrionales</taxon>
        <taxon>Halieaceae</taxon>
        <taxon>Sediminihaliea</taxon>
    </lineage>
</organism>
<evidence type="ECO:0000256" key="6">
    <source>
        <dbReference type="HAMAP-Rule" id="MF_01186"/>
    </source>
</evidence>
<keyword evidence="4 6" id="KW-0998">Cell outer membrane</keyword>
<dbReference type="GO" id="GO:0009279">
    <property type="term" value="C:cell outer membrane"/>
    <property type="evidence" value="ECO:0007669"/>
    <property type="project" value="UniProtKB-SubCell"/>
</dbReference>
<dbReference type="GO" id="GO:0001530">
    <property type="term" value="F:lipopolysaccharide binding"/>
    <property type="evidence" value="ECO:0007669"/>
    <property type="project" value="TreeGrafter"/>
</dbReference>
<accession>A0A7W2TYM2</accession>
<evidence type="ECO:0000313" key="8">
    <source>
        <dbReference type="Proteomes" id="UP000539350"/>
    </source>
</evidence>
<comment type="caution">
    <text evidence="7">The sequence shown here is derived from an EMBL/GenBank/DDBJ whole genome shotgun (WGS) entry which is preliminary data.</text>
</comment>
<keyword evidence="1 6" id="KW-0732">Signal</keyword>
<protein>
    <recommendedName>
        <fullName evidence="6">LPS-assembly lipoprotein LptE</fullName>
    </recommendedName>
</protein>
<dbReference type="GO" id="GO:0043165">
    <property type="term" value="P:Gram-negative-bacterium-type cell outer membrane assembly"/>
    <property type="evidence" value="ECO:0007669"/>
    <property type="project" value="UniProtKB-UniRule"/>
</dbReference>
<dbReference type="GO" id="GO:0015920">
    <property type="term" value="P:lipopolysaccharide transport"/>
    <property type="evidence" value="ECO:0007669"/>
    <property type="project" value="TreeGrafter"/>
</dbReference>
<dbReference type="PANTHER" id="PTHR38098:SF1">
    <property type="entry name" value="LPS-ASSEMBLY LIPOPROTEIN LPTE"/>
    <property type="match status" value="1"/>
</dbReference>
<reference evidence="7 8" key="1">
    <citation type="submission" date="2020-07" db="EMBL/GenBank/DDBJ databases">
        <title>Halieaceae bacterium, F7430, whole genome shotgun sequencing project.</title>
        <authorList>
            <person name="Jiang S."/>
            <person name="Liu Z.W."/>
            <person name="Du Z.J."/>
        </authorList>
    </citation>
    <scope>NUCLEOTIDE SEQUENCE [LARGE SCALE GENOMIC DNA]</scope>
    <source>
        <strain evidence="7 8">F7430</strain>
    </source>
</reference>
<dbReference type="HAMAP" id="MF_01186">
    <property type="entry name" value="LPS_assembly_LptE"/>
    <property type="match status" value="1"/>
</dbReference>
<comment type="function">
    <text evidence="6">Together with LptD, is involved in the assembly of lipopolysaccharide (LPS) at the surface of the outer membrane. Required for the proper assembly of LptD. Binds LPS and may serve as the LPS recognition site at the outer membrane.</text>
</comment>
<dbReference type="EMBL" id="JACFXU010000018">
    <property type="protein sequence ID" value="MBA6414342.1"/>
    <property type="molecule type" value="Genomic_DNA"/>
</dbReference>
<dbReference type="Gene3D" id="3.30.160.150">
    <property type="entry name" value="Lipoprotein like domain"/>
    <property type="match status" value="1"/>
</dbReference>
<dbReference type="InterPro" id="IPR007485">
    <property type="entry name" value="LPS_assembly_LptE"/>
</dbReference>
<keyword evidence="5 6" id="KW-0449">Lipoprotein</keyword>
<evidence type="ECO:0000256" key="3">
    <source>
        <dbReference type="ARBA" id="ARBA00023139"/>
    </source>
</evidence>
<comment type="subunit">
    <text evidence="6">Component of the lipopolysaccharide transport and assembly complex. Interacts with LptD.</text>
</comment>
<evidence type="ECO:0000256" key="5">
    <source>
        <dbReference type="ARBA" id="ARBA00023288"/>
    </source>
</evidence>
<dbReference type="PROSITE" id="PS51257">
    <property type="entry name" value="PROKAR_LIPOPROTEIN"/>
    <property type="match status" value="1"/>
</dbReference>
<evidence type="ECO:0000256" key="2">
    <source>
        <dbReference type="ARBA" id="ARBA00023136"/>
    </source>
</evidence>
<dbReference type="PANTHER" id="PTHR38098">
    <property type="entry name" value="LPS-ASSEMBLY LIPOPROTEIN LPTE"/>
    <property type="match status" value="1"/>
</dbReference>
<evidence type="ECO:0000313" key="7">
    <source>
        <dbReference type="EMBL" id="MBA6414342.1"/>
    </source>
</evidence>
<keyword evidence="8" id="KW-1185">Reference proteome</keyword>
<dbReference type="AlphaFoldDB" id="A0A7W2TYM2"/>
<evidence type="ECO:0000256" key="1">
    <source>
        <dbReference type="ARBA" id="ARBA00022729"/>
    </source>
</evidence>
<comment type="subcellular location">
    <subcellularLocation>
        <location evidence="6">Cell outer membrane</location>
        <topology evidence="6">Lipid-anchor</topology>
    </subcellularLocation>
</comment>
<comment type="similarity">
    <text evidence="6">Belongs to the LptE lipoprotein family.</text>
</comment>
<evidence type="ECO:0000256" key="4">
    <source>
        <dbReference type="ARBA" id="ARBA00023237"/>
    </source>
</evidence>
<keyword evidence="3 6" id="KW-0564">Palmitate</keyword>
<dbReference type="GO" id="GO:1990351">
    <property type="term" value="C:transporter complex"/>
    <property type="evidence" value="ECO:0007669"/>
    <property type="project" value="TreeGrafter"/>
</dbReference>
<proteinExistence type="inferred from homology"/>
<dbReference type="Proteomes" id="UP000539350">
    <property type="component" value="Unassembled WGS sequence"/>
</dbReference>
<dbReference type="Pfam" id="PF04390">
    <property type="entry name" value="LptE"/>
    <property type="match status" value="1"/>
</dbReference>